<accession>A0A6M2DD86</accession>
<name>A0A6M2DD86_RHIMP</name>
<proteinExistence type="predicted"/>
<sequence>MFCFFFFFFCRTYNWLLFFCHGDVHAIFTGKRTKIKASYTNMQAKKQQPIVDITCSPIKVRFICSKNQAKHILSRFKIFLGFFLGFSYMRAHVCD</sequence>
<organism evidence="2">
    <name type="scientific">Rhipicephalus microplus</name>
    <name type="common">Cattle tick</name>
    <name type="synonym">Boophilus microplus</name>
    <dbReference type="NCBI Taxonomy" id="6941"/>
    <lineage>
        <taxon>Eukaryota</taxon>
        <taxon>Metazoa</taxon>
        <taxon>Ecdysozoa</taxon>
        <taxon>Arthropoda</taxon>
        <taxon>Chelicerata</taxon>
        <taxon>Arachnida</taxon>
        <taxon>Acari</taxon>
        <taxon>Parasitiformes</taxon>
        <taxon>Ixodida</taxon>
        <taxon>Ixodoidea</taxon>
        <taxon>Ixodidae</taxon>
        <taxon>Rhipicephalinae</taxon>
        <taxon>Rhipicephalus</taxon>
        <taxon>Boophilus</taxon>
    </lineage>
</organism>
<evidence type="ECO:0000313" key="2">
    <source>
        <dbReference type="EMBL" id="NOV42927.1"/>
    </source>
</evidence>
<keyword evidence="1" id="KW-0732">Signal</keyword>
<evidence type="ECO:0000256" key="1">
    <source>
        <dbReference type="SAM" id="SignalP"/>
    </source>
</evidence>
<dbReference type="AlphaFoldDB" id="A0A6M2DD86"/>
<feature type="chain" id="PRO_5027002786" evidence="1">
    <location>
        <begin position="27"/>
        <end position="95"/>
    </location>
</feature>
<protein>
    <submittedName>
        <fullName evidence="2">Putative secreted protein</fullName>
    </submittedName>
</protein>
<dbReference type="EMBL" id="GHWJ01010190">
    <property type="protein sequence ID" value="NOV42927.1"/>
    <property type="molecule type" value="Transcribed_RNA"/>
</dbReference>
<feature type="signal peptide" evidence="1">
    <location>
        <begin position="1"/>
        <end position="26"/>
    </location>
</feature>
<reference evidence="2" key="1">
    <citation type="submission" date="2019-09" db="EMBL/GenBank/DDBJ databases">
        <title>Organ-specific transcriptomic study of the physiology of the cattle tick, Rhipicephalus microplus.</title>
        <authorList>
            <person name="Tirloni L."/>
            <person name="Braz G."/>
            <person name="Gandara A.C.P."/>
            <person name="Sabadin G.A."/>
            <person name="da Silva R.M."/>
            <person name="Guizzo M.G."/>
            <person name="Machado J.A."/>
            <person name="Costa E.P."/>
            <person name="Gomes H.F."/>
            <person name="Moraes J."/>
            <person name="Mota M.B.S."/>
            <person name="Mesquita R.D."/>
            <person name="Alvarenga P.H."/>
            <person name="Alves F."/>
            <person name="Seixas A."/>
            <person name="da Fonseca R.N."/>
            <person name="Fogaca A."/>
            <person name="Logullo C."/>
            <person name="Tanaka A."/>
            <person name="Daffre S."/>
            <person name="Termignoni C."/>
            <person name="Vaz I.S.Jr."/>
            <person name="Oliveira P.L."/>
            <person name="Ribeiro J.M."/>
        </authorList>
    </citation>
    <scope>NUCLEOTIDE SEQUENCE</scope>
    <source>
        <strain evidence="2">Porto Alegre</strain>
    </source>
</reference>